<feature type="domain" description="Aldehyde dehydrogenase" evidence="8">
    <location>
        <begin position="34"/>
        <end position="440"/>
    </location>
</feature>
<feature type="active site" evidence="5 6">
    <location>
        <position position="224"/>
    </location>
</feature>
<dbReference type="InterPro" id="IPR016161">
    <property type="entry name" value="Ald_DH/histidinol_DH"/>
</dbReference>
<reference evidence="9 10" key="1">
    <citation type="journal article" date="2012" name="Genome Biol.">
        <title>Sequencing three crocodilian genomes to illuminate the evolution of archosaurs and amniotes.</title>
        <authorList>
            <person name="St John J.A."/>
            <person name="Braun E.L."/>
            <person name="Isberg S.R."/>
            <person name="Miles L.G."/>
            <person name="Chong A.Y."/>
            <person name="Gongora J."/>
            <person name="Dalzell P."/>
            <person name="Moran C."/>
            <person name="Bed'hom B."/>
            <person name="Abzhanov A."/>
            <person name="Burgess S.C."/>
            <person name="Cooksey A.M."/>
            <person name="Castoe T.A."/>
            <person name="Crawford N.G."/>
            <person name="Densmore L.D."/>
            <person name="Drew J.C."/>
            <person name="Edwards S.V."/>
            <person name="Faircloth B.C."/>
            <person name="Fujita M.K."/>
            <person name="Greenwold M.J."/>
            <person name="Hoffmann F.G."/>
            <person name="Howard J.M."/>
            <person name="Iguchi T."/>
            <person name="Janes D.E."/>
            <person name="Khan S.Y."/>
            <person name="Kohno S."/>
            <person name="de Koning A.J."/>
            <person name="Lance S.L."/>
            <person name="McCarthy F.M."/>
            <person name="McCormack J.E."/>
            <person name="Merchant M.E."/>
            <person name="Peterson D.G."/>
            <person name="Pollock D.D."/>
            <person name="Pourmand N."/>
            <person name="Raney B.J."/>
            <person name="Roessler K.A."/>
            <person name="Sanford J.R."/>
            <person name="Sawyer R.H."/>
            <person name="Schmidt C.J."/>
            <person name="Triplett E.W."/>
            <person name="Tuberville T.D."/>
            <person name="Venegas-Anaya M."/>
            <person name="Howard J.T."/>
            <person name="Jarvis E.D."/>
            <person name="Guillette L.J.Jr."/>
            <person name="Glenn T.C."/>
            <person name="Green R.E."/>
            <person name="Ray D.A."/>
        </authorList>
    </citation>
    <scope>NUCLEOTIDE SEQUENCE [LARGE SCALE GENOMIC DNA]</scope>
    <source>
        <strain evidence="9">KSC_2009_1</strain>
    </source>
</reference>
<evidence type="ECO:0000256" key="1">
    <source>
        <dbReference type="ARBA" id="ARBA00009986"/>
    </source>
</evidence>
<evidence type="ECO:0000256" key="5">
    <source>
        <dbReference type="PIRSR" id="PIRSR036492-1"/>
    </source>
</evidence>
<evidence type="ECO:0000256" key="7">
    <source>
        <dbReference type="RuleBase" id="RU003345"/>
    </source>
</evidence>
<evidence type="ECO:0000256" key="4">
    <source>
        <dbReference type="PIRNR" id="PIRNR036492"/>
    </source>
</evidence>
<dbReference type="GO" id="GO:0004028">
    <property type="term" value="F:3-chloroallyl aldehyde dehydrogenase activity"/>
    <property type="evidence" value="ECO:0007669"/>
    <property type="project" value="TreeGrafter"/>
</dbReference>
<keyword evidence="10" id="KW-1185">Reference proteome</keyword>
<name>A0A151MMW1_ALLMI</name>
<dbReference type="AlphaFoldDB" id="A0A151MMW1"/>
<protein>
    <recommendedName>
        <fullName evidence="4">Aldehyde dehydrogenase</fullName>
    </recommendedName>
</protein>
<dbReference type="PIRSF" id="PIRSF036492">
    <property type="entry name" value="ALDH"/>
    <property type="match status" value="1"/>
</dbReference>
<feature type="active site" evidence="5">
    <location>
        <position position="258"/>
    </location>
</feature>
<evidence type="ECO:0000313" key="9">
    <source>
        <dbReference type="EMBL" id="KYO25875.1"/>
    </source>
</evidence>
<comment type="caution">
    <text evidence="9">The sequence shown here is derived from an EMBL/GenBank/DDBJ whole genome shotgun (WGS) entry which is preliminary data.</text>
</comment>
<dbReference type="EMBL" id="AKHW03005659">
    <property type="protein sequence ID" value="KYO25875.1"/>
    <property type="molecule type" value="Genomic_DNA"/>
</dbReference>
<dbReference type="InterPro" id="IPR029510">
    <property type="entry name" value="Ald_DH_CS_GLU"/>
</dbReference>
<evidence type="ECO:0000313" key="10">
    <source>
        <dbReference type="Proteomes" id="UP000050525"/>
    </source>
</evidence>
<dbReference type="OrthoDB" id="440325at2759"/>
<dbReference type="GeneID" id="102560807"/>
<dbReference type="Gene3D" id="3.40.605.10">
    <property type="entry name" value="Aldehyde Dehydrogenase, Chain A, domain 1"/>
    <property type="match status" value="1"/>
</dbReference>
<dbReference type="STRING" id="8496.A0A151MMW1"/>
<dbReference type="Proteomes" id="UP000050525">
    <property type="component" value="Unassembled WGS sequence"/>
</dbReference>
<organism evidence="9 10">
    <name type="scientific">Alligator mississippiensis</name>
    <name type="common">American alligator</name>
    <dbReference type="NCBI Taxonomy" id="8496"/>
    <lineage>
        <taxon>Eukaryota</taxon>
        <taxon>Metazoa</taxon>
        <taxon>Chordata</taxon>
        <taxon>Craniata</taxon>
        <taxon>Vertebrata</taxon>
        <taxon>Euteleostomi</taxon>
        <taxon>Archelosauria</taxon>
        <taxon>Archosauria</taxon>
        <taxon>Crocodylia</taxon>
        <taxon>Alligatoridae</taxon>
        <taxon>Alligatorinae</taxon>
        <taxon>Alligator</taxon>
    </lineage>
</organism>
<evidence type="ECO:0000256" key="6">
    <source>
        <dbReference type="PROSITE-ProRule" id="PRU10007"/>
    </source>
</evidence>
<dbReference type="eggNOG" id="KOG2456">
    <property type="taxonomic scope" value="Eukaryota"/>
</dbReference>
<dbReference type="GO" id="GO:0004029">
    <property type="term" value="F:aldehyde dehydrogenase (NAD+) activity"/>
    <property type="evidence" value="ECO:0007669"/>
    <property type="project" value="TreeGrafter"/>
</dbReference>
<dbReference type="Gene3D" id="3.40.309.10">
    <property type="entry name" value="Aldehyde Dehydrogenase, Chain A, domain 2"/>
    <property type="match status" value="1"/>
</dbReference>
<comment type="similarity">
    <text evidence="1 4 7">Belongs to the aldehyde dehydrogenase family.</text>
</comment>
<dbReference type="PROSITE" id="PS00070">
    <property type="entry name" value="ALDEHYDE_DEHYDR_CYS"/>
    <property type="match status" value="1"/>
</dbReference>
<dbReference type="PANTHER" id="PTHR43570:SF2">
    <property type="entry name" value="ALDEHYDE DEHYDROGENASE FAMILY 3 MEMBER B1"/>
    <property type="match status" value="1"/>
</dbReference>
<accession>A0A151MMW1</accession>
<dbReference type="SUPFAM" id="SSF53720">
    <property type="entry name" value="ALDH-like"/>
    <property type="match status" value="1"/>
</dbReference>
<sequence>MPTSNLCQQQWVLGMNPYAGLVSCLHASWLTGKTRPMEYRVSQLEALGHFLDEKHQPILDALALDMHKPQFEAKLSETVLCKNELNYTLNNLRSWMKDEHVDKNMVTQLDMAFIRKDPYGVVLIIGPWNYPVNLLLVPLIGAIAAGNCVILKPSEISSCVERLMAEMLPSYLDRDCFAVVTGGIEKTTKLLENRFDYIFFTGSTSIGRIVMEAAAEHLTPLTLELGGKNPCYVADDCDLQSAANRLVWGRFFNAGQTCIAPDYVLCTLEMQEKLLPALHRAIADFYGANPQESPDFARIISDKQFQRVQSLMDSGHVAIGGQTDEKERYIAPTVLVDVPMSAPIMQEEIFGPILPIVTVANLEEAIDLINGQKQPLAVYVFSSNKKVVKQVLEQTSSGGFASNDTIIQTTLITLPFGGIGPSGLGKYHGKFSFDTFSHHRTCLMHRMDQEKLNTLCYPPYAQHNPQSLLSTSEIRCKSTCNLL</sequence>
<dbReference type="InterPro" id="IPR016163">
    <property type="entry name" value="Ald_DH_C"/>
</dbReference>
<evidence type="ECO:0000256" key="3">
    <source>
        <dbReference type="ARBA" id="ARBA00023027"/>
    </source>
</evidence>
<dbReference type="CDD" id="cd07132">
    <property type="entry name" value="ALDH_F3AB"/>
    <property type="match status" value="1"/>
</dbReference>
<dbReference type="InterPro" id="IPR012394">
    <property type="entry name" value="Aldehyde_DH_NAD(P)"/>
</dbReference>
<dbReference type="GO" id="GO:0005737">
    <property type="term" value="C:cytoplasm"/>
    <property type="evidence" value="ECO:0007669"/>
    <property type="project" value="TreeGrafter"/>
</dbReference>
<dbReference type="Pfam" id="PF00171">
    <property type="entry name" value="Aldedh"/>
    <property type="match status" value="1"/>
</dbReference>
<dbReference type="PANTHER" id="PTHR43570">
    <property type="entry name" value="ALDEHYDE DEHYDROGENASE"/>
    <property type="match status" value="1"/>
</dbReference>
<gene>
    <name evidence="9" type="primary">ALDH3B1</name>
    <name evidence="9" type="ORF">Y1Q_0012250</name>
</gene>
<evidence type="ECO:0000256" key="2">
    <source>
        <dbReference type="ARBA" id="ARBA00023002"/>
    </source>
</evidence>
<dbReference type="FunFam" id="3.40.605.10:FF:000004">
    <property type="entry name" value="Aldehyde dehydrogenase"/>
    <property type="match status" value="1"/>
</dbReference>
<dbReference type="PROSITE" id="PS00687">
    <property type="entry name" value="ALDEHYDE_DEHYDR_GLU"/>
    <property type="match status" value="1"/>
</dbReference>
<dbReference type="KEGG" id="amj:102560807"/>
<dbReference type="GO" id="GO:0006081">
    <property type="term" value="P:aldehyde metabolic process"/>
    <property type="evidence" value="ECO:0007669"/>
    <property type="project" value="InterPro"/>
</dbReference>
<keyword evidence="2 4" id="KW-0560">Oxidoreductase</keyword>
<proteinExistence type="inferred from homology"/>
<dbReference type="InterPro" id="IPR015590">
    <property type="entry name" value="Aldehyde_DH_dom"/>
</dbReference>
<dbReference type="InterPro" id="IPR016160">
    <property type="entry name" value="Ald_DH_CS_CYS"/>
</dbReference>
<evidence type="ECO:0000259" key="8">
    <source>
        <dbReference type="Pfam" id="PF00171"/>
    </source>
</evidence>
<dbReference type="FunFam" id="3.40.309.10:FF:000003">
    <property type="entry name" value="Aldehyde dehydrogenase"/>
    <property type="match status" value="1"/>
</dbReference>
<dbReference type="InterPro" id="IPR016162">
    <property type="entry name" value="Ald_DH_N"/>
</dbReference>
<keyword evidence="3" id="KW-0520">NAD</keyword>